<organism evidence="6 7">
    <name type="scientific">Leifsonia stereocauli</name>
    <dbReference type="NCBI Taxonomy" id="3134136"/>
    <lineage>
        <taxon>Bacteria</taxon>
        <taxon>Bacillati</taxon>
        <taxon>Actinomycetota</taxon>
        <taxon>Actinomycetes</taxon>
        <taxon>Micrococcales</taxon>
        <taxon>Microbacteriaceae</taxon>
        <taxon>Leifsonia</taxon>
    </lineage>
</organism>
<comment type="caution">
    <text evidence="6">The sequence shown here is derived from an EMBL/GenBank/DDBJ whole genome shotgun (WGS) entry which is preliminary data.</text>
</comment>
<gene>
    <name evidence="6" type="ORF">WJX64_01965</name>
</gene>
<sequence length="270" mass="29390">MSPVDPREPQDVREHLDEPTAMLDASDAAVAFDENRGPELPNIPLLDASPADPDDVRPTWRGWIHAGTFPLALVSGIVLIAVANGAAAKWSSAVFVLTSLLLFGNSALYHRFDWNPRTKVILKRIDHANIFLLIAGTYTPLAILALPSSKGVLLITLVWAGALLGIGFRVFWIGAPRWLYVLIYIALGWAAMMYIVDLLNANVAMMVLVVIGGLLYTGGAIVYALKKPNPWPGRFGFHEIFHTCTLFAFVCHWTAVLLIVLDPLPGSVGG</sequence>
<feature type="transmembrane region" description="Helical" evidence="5">
    <location>
        <begin position="130"/>
        <end position="146"/>
    </location>
</feature>
<dbReference type="Proteomes" id="UP001425155">
    <property type="component" value="Unassembled WGS sequence"/>
</dbReference>
<proteinExistence type="predicted"/>
<dbReference type="PANTHER" id="PTHR20855:SF3">
    <property type="entry name" value="LD03007P"/>
    <property type="match status" value="1"/>
</dbReference>
<feature type="transmembrane region" description="Helical" evidence="5">
    <location>
        <begin position="237"/>
        <end position="261"/>
    </location>
</feature>
<reference evidence="6 7" key="1">
    <citation type="submission" date="2024-03" db="EMBL/GenBank/DDBJ databases">
        <title>YIM 134122 draft genome.</title>
        <authorList>
            <person name="Zuo S."/>
            <person name="Xiong L."/>
        </authorList>
    </citation>
    <scope>NUCLEOTIDE SEQUENCE [LARGE SCALE GENOMIC DNA]</scope>
    <source>
        <strain evidence="6 7">YIM 134122</strain>
    </source>
</reference>
<keyword evidence="4 5" id="KW-0472">Membrane</keyword>
<dbReference type="Pfam" id="PF03006">
    <property type="entry name" value="HlyIII"/>
    <property type="match status" value="1"/>
</dbReference>
<evidence type="ECO:0000256" key="2">
    <source>
        <dbReference type="ARBA" id="ARBA00022692"/>
    </source>
</evidence>
<feature type="transmembrane region" description="Helical" evidence="5">
    <location>
        <begin position="178"/>
        <end position="196"/>
    </location>
</feature>
<evidence type="ECO:0000256" key="3">
    <source>
        <dbReference type="ARBA" id="ARBA00022989"/>
    </source>
</evidence>
<feature type="transmembrane region" description="Helical" evidence="5">
    <location>
        <begin position="90"/>
        <end position="109"/>
    </location>
</feature>
<dbReference type="EMBL" id="JBCLVG010000001">
    <property type="protein sequence ID" value="MEN1945305.1"/>
    <property type="molecule type" value="Genomic_DNA"/>
</dbReference>
<feature type="transmembrane region" description="Helical" evidence="5">
    <location>
        <begin position="202"/>
        <end position="225"/>
    </location>
</feature>
<protein>
    <submittedName>
        <fullName evidence="6">Hemolysin III family protein</fullName>
    </submittedName>
</protein>
<comment type="subcellular location">
    <subcellularLocation>
        <location evidence="1">Membrane</location>
        <topology evidence="1">Multi-pass membrane protein</topology>
    </subcellularLocation>
</comment>
<feature type="transmembrane region" description="Helical" evidence="5">
    <location>
        <begin position="152"/>
        <end position="171"/>
    </location>
</feature>
<evidence type="ECO:0000256" key="4">
    <source>
        <dbReference type="ARBA" id="ARBA00023136"/>
    </source>
</evidence>
<keyword evidence="2 5" id="KW-0812">Transmembrane</keyword>
<evidence type="ECO:0000256" key="5">
    <source>
        <dbReference type="SAM" id="Phobius"/>
    </source>
</evidence>
<dbReference type="PANTHER" id="PTHR20855">
    <property type="entry name" value="ADIPOR/PROGESTIN RECEPTOR-RELATED"/>
    <property type="match status" value="1"/>
</dbReference>
<evidence type="ECO:0000256" key="1">
    <source>
        <dbReference type="ARBA" id="ARBA00004141"/>
    </source>
</evidence>
<dbReference type="InterPro" id="IPR004254">
    <property type="entry name" value="AdipoR/HlyIII-related"/>
</dbReference>
<name>A0ABU9VZY6_9MICO</name>
<feature type="transmembrane region" description="Helical" evidence="5">
    <location>
        <begin position="63"/>
        <end position="84"/>
    </location>
</feature>
<keyword evidence="3 5" id="KW-1133">Transmembrane helix</keyword>
<evidence type="ECO:0000313" key="6">
    <source>
        <dbReference type="EMBL" id="MEN1945305.1"/>
    </source>
</evidence>
<evidence type="ECO:0000313" key="7">
    <source>
        <dbReference type="Proteomes" id="UP001425155"/>
    </source>
</evidence>
<keyword evidence="7" id="KW-1185">Reference proteome</keyword>
<accession>A0ABU9VZY6</accession>